<gene>
    <name evidence="1" type="ORF">RHMOL_Rhmol08G0202400</name>
</gene>
<evidence type="ECO:0000313" key="1">
    <source>
        <dbReference type="EMBL" id="KAI8543242.1"/>
    </source>
</evidence>
<dbReference type="Proteomes" id="UP001062846">
    <property type="component" value="Chromosome 8"/>
</dbReference>
<proteinExistence type="predicted"/>
<reference evidence="1" key="1">
    <citation type="submission" date="2022-02" db="EMBL/GenBank/DDBJ databases">
        <title>Plant Genome Project.</title>
        <authorList>
            <person name="Zhang R.-G."/>
        </authorList>
    </citation>
    <scope>NUCLEOTIDE SEQUENCE</scope>
    <source>
        <strain evidence="1">AT1</strain>
    </source>
</reference>
<sequence length="933" mass="106378">MSSRSSITDNSFDVEELLQIETRCRELRKEKDMLRDSQPQSFELIRRLELHVKTLSEARAEDEKRIQELERELNNCSQEIDYLQDQLNARNEENYCLGEHVHSLELKITETGSLEETVGSLSEELNWSNSERLFLMQELESKEVELQNSASCIEKLEESVSSVALEYQCEIESMKFDMTTLERRFFEVKKLQEEDAREKVRMNELIQDLEIQIQNDQEIIGSLEKENKELRFKLETSQRNAEVFCRKIEEEFKEWLEKNDGPPLSNRSLSRDLEENISTCGNILGPLLSRLPVAGATDADLRGKMDKMSSQICQYELLVKQLKEEVKEEKSKARDEAEDLAQEMAELRYQLTGLLEEERKRRACIEQLSLKRIAQLESQAGTDSSHKVFHISYLLTSATETRGSETVRPSENWERLVRATLRREKLRQDGRGGHERAPRGIAGSVPPSLTRETTIDLILQAADAIQSEDPNTFSISKMRRLSKEGLQCTDKRVGLMNEILAAMDTVKYTAIFAWIVWILYTCNNFILNSIRVLVMVTSFGLFTLLGGDLAPSRAFTSMSLFAVLRLPLNMLPNLITQVVNANVSLQRLEELFLAEERILLPNPPPEPGFPAISIKDGNFSWDSKAEKPTLSNINLDIPVGSLVAVVGGTGEEKMPLISAMIGELPPVDSTVVIRGTVAYVPQISWIFNATVRENILFGSNFETSRYWKTIDVTALQHDLDLLPVKYQYLLILTNVYIFDDPLSALDAHVGRQFQKPTENAEKMEEHVDEKEDDTNRDFKSSKSADSVMQNGLPESGNPKSTRKVIKSVLIKQEERETGVVSWKVLTRYKDALGGFWVVMVLFMCYVFTEVLRVSSSTWLSFWTNHSSSSSGPGFFILIYALSSFGQILTNTKLFRNIFSPVFMVSSLWVKDRNILRSLSLLTLETYPACALFR</sequence>
<keyword evidence="2" id="KW-1185">Reference proteome</keyword>
<name>A0ACC0MRW2_RHOML</name>
<organism evidence="1 2">
    <name type="scientific">Rhododendron molle</name>
    <name type="common">Chinese azalea</name>
    <name type="synonym">Azalea mollis</name>
    <dbReference type="NCBI Taxonomy" id="49168"/>
    <lineage>
        <taxon>Eukaryota</taxon>
        <taxon>Viridiplantae</taxon>
        <taxon>Streptophyta</taxon>
        <taxon>Embryophyta</taxon>
        <taxon>Tracheophyta</taxon>
        <taxon>Spermatophyta</taxon>
        <taxon>Magnoliopsida</taxon>
        <taxon>eudicotyledons</taxon>
        <taxon>Gunneridae</taxon>
        <taxon>Pentapetalae</taxon>
        <taxon>asterids</taxon>
        <taxon>Ericales</taxon>
        <taxon>Ericaceae</taxon>
        <taxon>Ericoideae</taxon>
        <taxon>Rhodoreae</taxon>
        <taxon>Rhododendron</taxon>
    </lineage>
</organism>
<protein>
    <submittedName>
        <fullName evidence="1">Uncharacterized protein</fullName>
    </submittedName>
</protein>
<accession>A0ACC0MRW2</accession>
<comment type="caution">
    <text evidence="1">The sequence shown here is derived from an EMBL/GenBank/DDBJ whole genome shotgun (WGS) entry which is preliminary data.</text>
</comment>
<dbReference type="EMBL" id="CM046395">
    <property type="protein sequence ID" value="KAI8543242.1"/>
    <property type="molecule type" value="Genomic_DNA"/>
</dbReference>
<evidence type="ECO:0000313" key="2">
    <source>
        <dbReference type="Proteomes" id="UP001062846"/>
    </source>
</evidence>